<accession>A0A8J2SAA7</accession>
<reference evidence="3" key="1">
    <citation type="submission" date="2021-11" db="EMBL/GenBank/DDBJ databases">
        <authorList>
            <consortium name="Genoscope - CEA"/>
            <person name="William W."/>
        </authorList>
    </citation>
    <scope>NUCLEOTIDE SEQUENCE</scope>
</reference>
<dbReference type="InterPro" id="IPR036249">
    <property type="entry name" value="Thioredoxin-like_sf"/>
</dbReference>
<dbReference type="InterPro" id="IPR040079">
    <property type="entry name" value="Glutathione_S-Trfase"/>
</dbReference>
<feature type="region of interest" description="Disordered" evidence="1">
    <location>
        <begin position="251"/>
        <end position="281"/>
    </location>
</feature>
<dbReference type="PANTHER" id="PTHR11571:SF150">
    <property type="entry name" value="GLUTATHIONE S-TRANSFERASE"/>
    <property type="match status" value="1"/>
</dbReference>
<dbReference type="GO" id="GO:0006749">
    <property type="term" value="P:glutathione metabolic process"/>
    <property type="evidence" value="ECO:0007669"/>
    <property type="project" value="TreeGrafter"/>
</dbReference>
<dbReference type="SFLD" id="SFLDS00019">
    <property type="entry name" value="Glutathione_Transferase_(cytos"/>
    <property type="match status" value="1"/>
</dbReference>
<dbReference type="Gene3D" id="3.40.30.10">
    <property type="entry name" value="Glutaredoxin"/>
    <property type="match status" value="1"/>
</dbReference>
<dbReference type="EMBL" id="CAKKNE010000001">
    <property type="protein sequence ID" value="CAH0364549.1"/>
    <property type="molecule type" value="Genomic_DNA"/>
</dbReference>
<evidence type="ECO:0000256" key="1">
    <source>
        <dbReference type="SAM" id="MobiDB-lite"/>
    </source>
</evidence>
<dbReference type="Gene3D" id="1.20.1050.10">
    <property type="match status" value="1"/>
</dbReference>
<dbReference type="InterPro" id="IPR004046">
    <property type="entry name" value="GST_C"/>
</dbReference>
<gene>
    <name evidence="3" type="ORF">PECAL_1P09170</name>
</gene>
<dbReference type="Pfam" id="PF14497">
    <property type="entry name" value="GST_C_3"/>
    <property type="match status" value="1"/>
</dbReference>
<dbReference type="SUPFAM" id="SSF47616">
    <property type="entry name" value="GST C-terminal domain-like"/>
    <property type="match status" value="1"/>
</dbReference>
<keyword evidence="4" id="KW-1185">Reference proteome</keyword>
<protein>
    <recommendedName>
        <fullName evidence="2">GST N-terminal domain-containing protein</fullName>
    </recommendedName>
</protein>
<name>A0A8J2SAA7_9STRA</name>
<dbReference type="Pfam" id="PF13417">
    <property type="entry name" value="GST_N_3"/>
    <property type="match status" value="1"/>
</dbReference>
<evidence type="ECO:0000313" key="4">
    <source>
        <dbReference type="Proteomes" id="UP000789595"/>
    </source>
</evidence>
<dbReference type="CDD" id="cd00570">
    <property type="entry name" value="GST_N_family"/>
    <property type="match status" value="1"/>
</dbReference>
<proteinExistence type="predicted"/>
<organism evidence="3 4">
    <name type="scientific">Pelagomonas calceolata</name>
    <dbReference type="NCBI Taxonomy" id="35677"/>
    <lineage>
        <taxon>Eukaryota</taxon>
        <taxon>Sar</taxon>
        <taxon>Stramenopiles</taxon>
        <taxon>Ochrophyta</taxon>
        <taxon>Pelagophyceae</taxon>
        <taxon>Pelagomonadales</taxon>
        <taxon>Pelagomonadaceae</taxon>
        <taxon>Pelagomonas</taxon>
    </lineage>
</organism>
<comment type="caution">
    <text evidence="3">The sequence shown here is derived from an EMBL/GenBank/DDBJ whole genome shotgun (WGS) entry which is preliminary data.</text>
</comment>
<sequence>MGAGASVEGDAPKPKFIYLPVVGRGEQIRLLAAEHGIDYETVLPAGFGGEYNWAEQAPHGTLPVLETTEGFSLGDSAAIVDYILEKTPDGPLTPKDTKSKFLAKDAWNFCNDYYSFFLSPMHDVIMNHAEPHWRQGRNTDPRANPEHEKHADFVSELSTLHKQRMGRLQKKLAAAGTAFCAGDECTYADLFIYTCVTTVRFSVSMRAVAAMAFRDSVRLRDSVRPAPSTRRSLRTGAQLQGLHGLPRVVRRGGSLRRLPDGPRARGQGRRAREGRGGGGDL</sequence>
<dbReference type="GO" id="GO:0004364">
    <property type="term" value="F:glutathione transferase activity"/>
    <property type="evidence" value="ECO:0007669"/>
    <property type="project" value="TreeGrafter"/>
</dbReference>
<feature type="domain" description="GST N-terminal" evidence="2">
    <location>
        <begin position="12"/>
        <end position="91"/>
    </location>
</feature>
<dbReference type="PANTHER" id="PTHR11571">
    <property type="entry name" value="GLUTATHIONE S-TRANSFERASE"/>
    <property type="match status" value="1"/>
</dbReference>
<dbReference type="InterPro" id="IPR004045">
    <property type="entry name" value="Glutathione_S-Trfase_N"/>
</dbReference>
<dbReference type="InterPro" id="IPR036282">
    <property type="entry name" value="Glutathione-S-Trfase_C_sf"/>
</dbReference>
<dbReference type="PROSITE" id="PS50404">
    <property type="entry name" value="GST_NTER"/>
    <property type="match status" value="1"/>
</dbReference>
<dbReference type="AlphaFoldDB" id="A0A8J2SAA7"/>
<dbReference type="Proteomes" id="UP000789595">
    <property type="component" value="Unassembled WGS sequence"/>
</dbReference>
<dbReference type="OrthoDB" id="414243at2759"/>
<evidence type="ECO:0000259" key="2">
    <source>
        <dbReference type="PROSITE" id="PS50404"/>
    </source>
</evidence>
<evidence type="ECO:0000313" key="3">
    <source>
        <dbReference type="EMBL" id="CAH0364549.1"/>
    </source>
</evidence>
<dbReference type="SUPFAM" id="SSF52833">
    <property type="entry name" value="Thioredoxin-like"/>
    <property type="match status" value="1"/>
</dbReference>
<dbReference type="InterPro" id="IPR050213">
    <property type="entry name" value="GST_superfamily"/>
</dbReference>